<dbReference type="InterPro" id="IPR029063">
    <property type="entry name" value="SAM-dependent_MTases_sf"/>
</dbReference>
<dbReference type="Pfam" id="PF13489">
    <property type="entry name" value="Methyltransf_23"/>
    <property type="match status" value="1"/>
</dbReference>
<protein>
    <submittedName>
        <fullName evidence="1">2-polyprenyl-3-methyl-5-hydroxy-6-metoxy-1, 4-benzoquinol methylase</fullName>
    </submittedName>
</protein>
<dbReference type="Gene3D" id="3.40.50.150">
    <property type="entry name" value="Vaccinia Virus protein VP39"/>
    <property type="match status" value="1"/>
</dbReference>
<dbReference type="Proteomes" id="UP000540656">
    <property type="component" value="Unassembled WGS sequence"/>
</dbReference>
<evidence type="ECO:0000313" key="1">
    <source>
        <dbReference type="EMBL" id="NYG60675.1"/>
    </source>
</evidence>
<dbReference type="GO" id="GO:0008168">
    <property type="term" value="F:methyltransferase activity"/>
    <property type="evidence" value="ECO:0007669"/>
    <property type="project" value="UniProtKB-KW"/>
</dbReference>
<organism evidence="1 2">
    <name type="scientific">Nocardioides daedukensis</name>
    <dbReference type="NCBI Taxonomy" id="634462"/>
    <lineage>
        <taxon>Bacteria</taxon>
        <taxon>Bacillati</taxon>
        <taxon>Actinomycetota</taxon>
        <taxon>Actinomycetes</taxon>
        <taxon>Propionibacteriales</taxon>
        <taxon>Nocardioidaceae</taxon>
        <taxon>Nocardioides</taxon>
    </lineage>
</organism>
<proteinExistence type="predicted"/>
<comment type="caution">
    <text evidence="1">The sequence shown here is derived from an EMBL/GenBank/DDBJ whole genome shotgun (WGS) entry which is preliminary data.</text>
</comment>
<dbReference type="AlphaFoldDB" id="A0A7Y9UW55"/>
<sequence>MTETTSTHERNHVRDAWELIEVMERIGASKSAELFAPRWEASRVKGEEFYAPVASGEWFSTENRDMYESPTNRTRFARTVDFLRPGERIMEIGIGKGFLALMALKAGEIGAYRGIELVPSNVTATNKTLAANGYAERATAEVGNLYDLTREMVAEHKTDLLICCEVLEHVPDPEAALKVLADALPEGTDLLVSVPLRGRLEGIWGHVAQFGVARVREMARSAGLTVHHVEPLANTWVFMLASRSATSERAELVAAATPDVTADLVTPPDWSLSVDNVEPEAMESKWRKNLSSHSVTQAERGVRLSATASAKSDGSHYAGIAFACKDVRGIRLEIDPVDIEQVEAFYADFYAGAERVGRWKWIPSEKRPKQKKPTFMLQPHNVGTYFKRQKVKDLSTADRFELFAQLPHGGKVTIEVPRIGWFR</sequence>
<evidence type="ECO:0000313" key="2">
    <source>
        <dbReference type="Proteomes" id="UP000540656"/>
    </source>
</evidence>
<keyword evidence="1" id="KW-0489">Methyltransferase</keyword>
<keyword evidence="2" id="KW-1185">Reference proteome</keyword>
<dbReference type="RefSeq" id="WP_179503580.1">
    <property type="nucleotide sequence ID" value="NZ_JACCAA010000001.1"/>
</dbReference>
<reference evidence="1 2" key="1">
    <citation type="submission" date="2020-07" db="EMBL/GenBank/DDBJ databases">
        <title>Sequencing the genomes of 1000 actinobacteria strains.</title>
        <authorList>
            <person name="Klenk H.-P."/>
        </authorList>
    </citation>
    <scope>NUCLEOTIDE SEQUENCE [LARGE SCALE GENOMIC DNA]</scope>
    <source>
        <strain evidence="1 2">DSM 23819</strain>
    </source>
</reference>
<gene>
    <name evidence="1" type="ORF">BJ980_003598</name>
</gene>
<dbReference type="EMBL" id="JACCAA010000001">
    <property type="protein sequence ID" value="NYG60675.1"/>
    <property type="molecule type" value="Genomic_DNA"/>
</dbReference>
<keyword evidence="1" id="KW-0808">Transferase</keyword>
<accession>A0A7Y9UW55</accession>
<name>A0A7Y9UW55_9ACTN</name>
<dbReference type="GO" id="GO:0032259">
    <property type="term" value="P:methylation"/>
    <property type="evidence" value="ECO:0007669"/>
    <property type="project" value="UniProtKB-KW"/>
</dbReference>
<dbReference type="SUPFAM" id="SSF53335">
    <property type="entry name" value="S-adenosyl-L-methionine-dependent methyltransferases"/>
    <property type="match status" value="1"/>
</dbReference>